<dbReference type="CDD" id="cd00167">
    <property type="entry name" value="SANT"/>
    <property type="match status" value="1"/>
</dbReference>
<dbReference type="GO" id="GO:0004386">
    <property type="term" value="F:helicase activity"/>
    <property type="evidence" value="ECO:0007669"/>
    <property type="project" value="UniProtKB-KW"/>
</dbReference>
<dbReference type="OrthoDB" id="5857104at2759"/>
<dbReference type="FunFam" id="3.40.50.10810:FF:000015">
    <property type="entry name" value="lymphoid-specific helicase isoform X1"/>
    <property type="match status" value="1"/>
</dbReference>
<dbReference type="EMBL" id="JAFCMP010000031">
    <property type="protein sequence ID" value="KAG5190619.1"/>
    <property type="molecule type" value="Genomic_DNA"/>
</dbReference>
<evidence type="ECO:0000259" key="12">
    <source>
        <dbReference type="PROSITE" id="PS51194"/>
    </source>
</evidence>
<dbReference type="CDD" id="cd17997">
    <property type="entry name" value="DEXHc_SMARCA1_SMARCA5"/>
    <property type="match status" value="1"/>
</dbReference>
<dbReference type="Pfam" id="PF09111">
    <property type="entry name" value="SLIDE"/>
    <property type="match status" value="1"/>
</dbReference>
<gene>
    <name evidence="13" type="ORF">JKP88DRAFT_205353</name>
</gene>
<feature type="coiled-coil region" evidence="9">
    <location>
        <begin position="727"/>
        <end position="754"/>
    </location>
</feature>
<dbReference type="GO" id="GO:0031491">
    <property type="term" value="F:nucleosome binding"/>
    <property type="evidence" value="ECO:0007669"/>
    <property type="project" value="InterPro"/>
</dbReference>
<name>A0A835ZE29_9STRA</name>
<comment type="caution">
    <text evidence="13">The sequence shown here is derived from an EMBL/GenBank/DDBJ whole genome shotgun (WGS) entry which is preliminary data.</text>
</comment>
<evidence type="ECO:0000256" key="5">
    <source>
        <dbReference type="ARBA" id="ARBA00022806"/>
    </source>
</evidence>
<dbReference type="GO" id="GO:0005634">
    <property type="term" value="C:nucleus"/>
    <property type="evidence" value="ECO:0007669"/>
    <property type="project" value="UniProtKB-SubCell"/>
</dbReference>
<dbReference type="GO" id="GO:0016887">
    <property type="term" value="F:ATP hydrolysis activity"/>
    <property type="evidence" value="ECO:0007669"/>
    <property type="project" value="TreeGrafter"/>
</dbReference>
<accession>A0A835ZE29</accession>
<feature type="region of interest" description="Disordered" evidence="10">
    <location>
        <begin position="54"/>
        <end position="73"/>
    </location>
</feature>
<dbReference type="PANTHER" id="PTHR45623">
    <property type="entry name" value="CHROMODOMAIN-HELICASE-DNA-BINDING PROTEIN 3-RELATED-RELATED"/>
    <property type="match status" value="1"/>
</dbReference>
<dbReference type="Gene3D" id="3.40.50.300">
    <property type="entry name" value="P-loop containing nucleotide triphosphate hydrolases"/>
    <property type="match status" value="1"/>
</dbReference>
<evidence type="ECO:0000313" key="14">
    <source>
        <dbReference type="Proteomes" id="UP000664859"/>
    </source>
</evidence>
<dbReference type="GO" id="GO:0140658">
    <property type="term" value="F:ATP-dependent chromatin remodeler activity"/>
    <property type="evidence" value="ECO:0007669"/>
    <property type="project" value="TreeGrafter"/>
</dbReference>
<dbReference type="Gene3D" id="1.20.5.1190">
    <property type="entry name" value="iswi atpase"/>
    <property type="match status" value="1"/>
</dbReference>
<evidence type="ECO:0000256" key="4">
    <source>
        <dbReference type="ARBA" id="ARBA00022801"/>
    </source>
</evidence>
<keyword evidence="4 13" id="KW-0378">Hydrolase</keyword>
<organism evidence="13 14">
    <name type="scientific">Tribonema minus</name>
    <dbReference type="NCBI Taxonomy" id="303371"/>
    <lineage>
        <taxon>Eukaryota</taxon>
        <taxon>Sar</taxon>
        <taxon>Stramenopiles</taxon>
        <taxon>Ochrophyta</taxon>
        <taxon>PX clade</taxon>
        <taxon>Xanthophyceae</taxon>
        <taxon>Tribonematales</taxon>
        <taxon>Tribonemataceae</taxon>
        <taxon>Tribonema</taxon>
    </lineage>
</organism>
<dbReference type="GO" id="GO:0000785">
    <property type="term" value="C:chromatin"/>
    <property type="evidence" value="ECO:0007669"/>
    <property type="project" value="TreeGrafter"/>
</dbReference>
<dbReference type="InterPro" id="IPR001005">
    <property type="entry name" value="SANT/Myb"/>
</dbReference>
<dbReference type="FunFam" id="3.40.50.300:FF:000082">
    <property type="entry name" value="ISWI chromatin remodeling complex ATPase ISW1"/>
    <property type="match status" value="1"/>
</dbReference>
<dbReference type="SMART" id="SM00717">
    <property type="entry name" value="SANT"/>
    <property type="match status" value="2"/>
</dbReference>
<keyword evidence="8" id="KW-0539">Nucleus</keyword>
<dbReference type="InterPro" id="IPR000330">
    <property type="entry name" value="SNF2_N"/>
</dbReference>
<dbReference type="InterPro" id="IPR001650">
    <property type="entry name" value="Helicase_C-like"/>
</dbReference>
<dbReference type="GO" id="GO:0042393">
    <property type="term" value="F:histone binding"/>
    <property type="evidence" value="ECO:0007669"/>
    <property type="project" value="TreeGrafter"/>
</dbReference>
<dbReference type="PROSITE" id="PS51192">
    <property type="entry name" value="HELICASE_ATP_BIND_1"/>
    <property type="match status" value="1"/>
</dbReference>
<dbReference type="GO" id="GO:0003677">
    <property type="term" value="F:DNA binding"/>
    <property type="evidence" value="ECO:0007669"/>
    <property type="project" value="InterPro"/>
</dbReference>
<evidence type="ECO:0000256" key="7">
    <source>
        <dbReference type="ARBA" id="ARBA00023054"/>
    </source>
</evidence>
<evidence type="ECO:0000256" key="6">
    <source>
        <dbReference type="ARBA" id="ARBA00022840"/>
    </source>
</evidence>
<reference evidence="13" key="1">
    <citation type="submission" date="2021-02" db="EMBL/GenBank/DDBJ databases">
        <title>First Annotated Genome of the Yellow-green Alga Tribonema minus.</title>
        <authorList>
            <person name="Mahan K.M."/>
        </authorList>
    </citation>
    <scope>NUCLEOTIDE SEQUENCE</scope>
    <source>
        <strain evidence="13">UTEX B ZZ1240</strain>
    </source>
</reference>
<keyword evidence="3" id="KW-0547">Nucleotide-binding</keyword>
<dbReference type="SUPFAM" id="SSF46689">
    <property type="entry name" value="Homeodomain-like"/>
    <property type="match status" value="2"/>
</dbReference>
<dbReference type="Gene3D" id="3.40.50.10810">
    <property type="entry name" value="Tandem AAA-ATPase domain"/>
    <property type="match status" value="1"/>
</dbReference>
<dbReference type="PROSITE" id="PS51194">
    <property type="entry name" value="HELICASE_CTER"/>
    <property type="match status" value="1"/>
</dbReference>
<dbReference type="PANTHER" id="PTHR45623:SF49">
    <property type="entry name" value="SWI_SNF-RELATED MATRIX-ASSOCIATED ACTIN-DEPENDENT REGULATOR OF CHROMATIN SUBFAMILY A MEMBER 5"/>
    <property type="match status" value="1"/>
</dbReference>
<evidence type="ECO:0000256" key="2">
    <source>
        <dbReference type="ARBA" id="ARBA00009687"/>
    </source>
</evidence>
<dbReference type="Gene3D" id="1.10.1040.30">
    <property type="entry name" value="ISWI, HAND domain"/>
    <property type="match status" value="1"/>
</dbReference>
<dbReference type="InterPro" id="IPR038718">
    <property type="entry name" value="SNF2-like_sf"/>
</dbReference>
<evidence type="ECO:0000256" key="8">
    <source>
        <dbReference type="ARBA" id="ARBA00023242"/>
    </source>
</evidence>
<dbReference type="InterPro" id="IPR014001">
    <property type="entry name" value="Helicase_ATP-bd"/>
</dbReference>
<evidence type="ECO:0000256" key="3">
    <source>
        <dbReference type="ARBA" id="ARBA00022741"/>
    </source>
</evidence>
<dbReference type="GO" id="GO:0034728">
    <property type="term" value="P:nucleosome organization"/>
    <property type="evidence" value="ECO:0007669"/>
    <property type="project" value="TreeGrafter"/>
</dbReference>
<dbReference type="InterPro" id="IPR036306">
    <property type="entry name" value="ISWI_HAND-dom_sf"/>
</dbReference>
<sequence length="1001" mass="113113">MTEHEKELRALRQAKKDRDADQINTAEDLNKRLNYLMAQSEIFTHFLESTGGGKALDAGAKGKSKGGRTKVSEEAEDRLMMKQAQSAARVTRLVKQPDLITHGTMRDYQLEGLNWMIKLHDNGINGILADEMGLGKTLQSISLLAYLREGRGIHGPHVVIVPKSTVGNWIREFERWCPKINVVKLLGSKDERKAVCETRIAPGKFDVVVTSYECVLKEKATLTKIKWKYLMIDEAHRIKASAPRHTRAAAINEKSSLSRQVRLMSTRFRLLITGTPLQNNLHELWALLNFLLPDVFSSADDFDQWFNVTGDSQQQENVIKKLHTVLRPFMLRRIKADVEKDLPPKKEIKLYVPLVAMQREWYRKVLSKDAHALNALGGPDRARLLNVLMQLRKVCNHPYLFTGAEIGPPYQDGPHMWENSAKLSLLHKLLPRLKGSGSRVLIFSQMTRLLDILEDYLNYNGHAYCRIDGSTDGESRDSQMAEFNAPNSPKFCFLLSTRAGGLGINLQTADTVVLYDSDWNPQADLQAMDRAHRIGQTRPVRVFRFVCEGTVEEKIVERADRKLFLDAAVIQQGRLAEKHAQLSKDELMTMVKFGADDILHTENDKDMTEEDIDALLFRGEEKTQSLKDKIETDMRHNLANFSLMGDGEAPSLFDFEGRDYKKNSGAGGHLLINLPGRERKRAAYDVDAYYRRGGPGAAGGAPRPRRKGLVMQDYQFYDQAKLGAILEREADEDAAELEEQAAAIEEQLPALVLSDKDAADKKRLIADAFPDWTRKDARTFVAALERNGRGDRDQVVREVAIDTGKPDEDIVRYFNVFLKRCHELSDHAKVMEKIERGERRIQRSKEIKVALEKKVQRHQSPWQHLPISYGSTKGKTYTEEEDAFLINMMHRYGYGNWEVIRTQIKKAWQFHFDWFFKSRNAAELQKRGDYLIKVVEKENEEIDAAQRAASSAGGKKRKSAGGAAAAANSASAKAAPARPLTGAAKRSATPLSGAAAKRKKR</sequence>
<dbReference type="Gene3D" id="1.10.10.60">
    <property type="entry name" value="Homeodomain-like"/>
    <property type="match status" value="2"/>
</dbReference>
<keyword evidence="14" id="KW-1185">Reference proteome</keyword>
<keyword evidence="6" id="KW-0067">ATP-binding</keyword>
<dbReference type="Pfam" id="PF00176">
    <property type="entry name" value="SNF2-rel_dom"/>
    <property type="match status" value="1"/>
</dbReference>
<dbReference type="SMART" id="SM00487">
    <property type="entry name" value="DEXDc"/>
    <property type="match status" value="1"/>
</dbReference>
<dbReference type="SMART" id="SM00490">
    <property type="entry name" value="HELICc"/>
    <property type="match status" value="1"/>
</dbReference>
<evidence type="ECO:0000259" key="11">
    <source>
        <dbReference type="PROSITE" id="PS51192"/>
    </source>
</evidence>
<feature type="compositionally biased region" description="Low complexity" evidence="10">
    <location>
        <begin position="960"/>
        <end position="977"/>
    </location>
</feature>
<dbReference type="InterPro" id="IPR044754">
    <property type="entry name" value="Isw1/2_DEXHc"/>
</dbReference>
<evidence type="ECO:0000256" key="9">
    <source>
        <dbReference type="SAM" id="Coils"/>
    </source>
</evidence>
<keyword evidence="5" id="KW-0347">Helicase</keyword>
<evidence type="ECO:0000256" key="1">
    <source>
        <dbReference type="ARBA" id="ARBA00004123"/>
    </source>
</evidence>
<dbReference type="InterPro" id="IPR009057">
    <property type="entry name" value="Homeodomain-like_sf"/>
</dbReference>
<comment type="subcellular location">
    <subcellularLocation>
        <location evidence="1">Nucleus</location>
    </subcellularLocation>
</comment>
<proteinExistence type="inferred from homology"/>
<dbReference type="InterPro" id="IPR015195">
    <property type="entry name" value="SLIDE"/>
</dbReference>
<feature type="domain" description="Helicase ATP-binding" evidence="11">
    <location>
        <begin position="117"/>
        <end position="294"/>
    </location>
</feature>
<dbReference type="Pfam" id="PF00271">
    <property type="entry name" value="Helicase_C"/>
    <property type="match status" value="1"/>
</dbReference>
<feature type="domain" description="Helicase C-terminal" evidence="12">
    <location>
        <begin position="425"/>
        <end position="576"/>
    </location>
</feature>
<dbReference type="SUPFAM" id="SSF52540">
    <property type="entry name" value="P-loop containing nucleoside triphosphate hydrolases"/>
    <property type="match status" value="2"/>
</dbReference>
<dbReference type="InterPro" id="IPR049730">
    <property type="entry name" value="SNF2/RAD54-like_C"/>
</dbReference>
<dbReference type="GO" id="GO:0005524">
    <property type="term" value="F:ATP binding"/>
    <property type="evidence" value="ECO:0007669"/>
    <property type="project" value="UniProtKB-KW"/>
</dbReference>
<evidence type="ECO:0000256" key="10">
    <source>
        <dbReference type="SAM" id="MobiDB-lite"/>
    </source>
</evidence>
<keyword evidence="7 9" id="KW-0175">Coiled coil</keyword>
<comment type="similarity">
    <text evidence="2">Belongs to the SNF2/RAD54 helicase family. ISWI subfamily.</text>
</comment>
<dbReference type="InterPro" id="IPR027417">
    <property type="entry name" value="P-loop_NTPase"/>
</dbReference>
<feature type="region of interest" description="Disordered" evidence="10">
    <location>
        <begin position="943"/>
        <end position="1001"/>
    </location>
</feature>
<dbReference type="Proteomes" id="UP000664859">
    <property type="component" value="Unassembled WGS sequence"/>
</dbReference>
<evidence type="ECO:0000313" key="13">
    <source>
        <dbReference type="EMBL" id="KAG5190619.1"/>
    </source>
</evidence>
<dbReference type="CDD" id="cd18793">
    <property type="entry name" value="SF2_C_SNF"/>
    <property type="match status" value="1"/>
</dbReference>
<protein>
    <submittedName>
        <fullName evidence="13">P-loop containing nucleoside triphosphate hydrolase protein</fullName>
    </submittedName>
</protein>
<dbReference type="AlphaFoldDB" id="A0A835ZE29"/>